<protein>
    <recommendedName>
        <fullName evidence="2">YcxB-like C-terminal domain-containing protein</fullName>
    </recommendedName>
</protein>
<dbReference type="STRING" id="172043.RM53_02080"/>
<feature type="transmembrane region" description="Helical" evidence="1">
    <location>
        <begin position="59"/>
        <end position="80"/>
    </location>
</feature>
<dbReference type="Proteomes" id="UP000031166">
    <property type="component" value="Unassembled WGS sequence"/>
</dbReference>
<keyword evidence="1" id="KW-1133">Transmembrane helix</keyword>
<evidence type="ECO:0000256" key="1">
    <source>
        <dbReference type="SAM" id="Phobius"/>
    </source>
</evidence>
<dbReference type="AlphaFoldDB" id="A0A0B4D2H9"/>
<comment type="caution">
    <text evidence="3">The sequence shown here is derived from an EMBL/GenBank/DDBJ whole genome shotgun (WGS) entry which is preliminary data.</text>
</comment>
<gene>
    <name evidence="3" type="ORF">RM53_02080</name>
</gene>
<name>A0A0B4D2H9_9CAUL</name>
<dbReference type="RefSeq" id="WP_039244002.1">
    <property type="nucleotide sequence ID" value="NZ_JWSY01000003.1"/>
</dbReference>
<feature type="transmembrane region" description="Helical" evidence="1">
    <location>
        <begin position="30"/>
        <end position="53"/>
    </location>
</feature>
<organism evidence="3 4">
    <name type="scientific">Brevundimonas nasdae</name>
    <dbReference type="NCBI Taxonomy" id="172043"/>
    <lineage>
        <taxon>Bacteria</taxon>
        <taxon>Pseudomonadati</taxon>
        <taxon>Pseudomonadota</taxon>
        <taxon>Alphaproteobacteria</taxon>
        <taxon>Caulobacterales</taxon>
        <taxon>Caulobacteraceae</taxon>
        <taxon>Brevundimonas</taxon>
    </lineage>
</organism>
<evidence type="ECO:0000259" key="2">
    <source>
        <dbReference type="Pfam" id="PF14317"/>
    </source>
</evidence>
<dbReference type="InterPro" id="IPR025588">
    <property type="entry name" value="YcxB-like_C"/>
</dbReference>
<proteinExistence type="predicted"/>
<sequence>MTTVIEVRGVQPTPKEGRAAVKGWPVVRRWANLPVLFLGGAMLATIAVCLGLPLERTGWIVGLQLVGLYGFIGLSVLAHYRVMAATRRAPIAQKPTDWRIDDSGLALSGVDFETRIGWRNLVAVVEDKDRLIFAASPNTNFILPLRVLQTDQRQALRVLIADVRARGVLGAGVD</sequence>
<accession>A0A0B4D2H9</accession>
<dbReference type="EMBL" id="JWSY01000003">
    <property type="protein sequence ID" value="KIC60891.1"/>
    <property type="molecule type" value="Genomic_DNA"/>
</dbReference>
<keyword evidence="1" id="KW-0812">Transmembrane</keyword>
<evidence type="ECO:0000313" key="3">
    <source>
        <dbReference type="EMBL" id="KIC60891.1"/>
    </source>
</evidence>
<keyword evidence="1" id="KW-0472">Membrane</keyword>
<reference evidence="3 4" key="1">
    <citation type="submission" date="2014-12" db="EMBL/GenBank/DDBJ databases">
        <title>Genome sequencing of Brevundimonas nasdae TPW30.</title>
        <authorList>
            <person name="Tan P.W."/>
            <person name="Chan K.-G."/>
        </authorList>
    </citation>
    <scope>NUCLEOTIDE SEQUENCE [LARGE SCALE GENOMIC DNA]</scope>
    <source>
        <strain evidence="3 4">TPW30</strain>
    </source>
</reference>
<dbReference type="Pfam" id="PF14317">
    <property type="entry name" value="YcxB"/>
    <property type="match status" value="1"/>
</dbReference>
<feature type="domain" description="YcxB-like C-terminal" evidence="2">
    <location>
        <begin position="101"/>
        <end position="157"/>
    </location>
</feature>
<evidence type="ECO:0000313" key="4">
    <source>
        <dbReference type="Proteomes" id="UP000031166"/>
    </source>
</evidence>